<feature type="signal peptide" evidence="1">
    <location>
        <begin position="1"/>
        <end position="17"/>
    </location>
</feature>
<gene>
    <name evidence="2" type="ORF">BD410DRAFT_843831</name>
</gene>
<dbReference type="AlphaFoldDB" id="A0A4Y7PRH2"/>
<organism evidence="2 3">
    <name type="scientific">Rickenella mellea</name>
    <dbReference type="NCBI Taxonomy" id="50990"/>
    <lineage>
        <taxon>Eukaryota</taxon>
        <taxon>Fungi</taxon>
        <taxon>Dikarya</taxon>
        <taxon>Basidiomycota</taxon>
        <taxon>Agaricomycotina</taxon>
        <taxon>Agaricomycetes</taxon>
        <taxon>Hymenochaetales</taxon>
        <taxon>Rickenellaceae</taxon>
        <taxon>Rickenella</taxon>
    </lineage>
</organism>
<dbReference type="EMBL" id="ML170227">
    <property type="protein sequence ID" value="TDL17120.1"/>
    <property type="molecule type" value="Genomic_DNA"/>
</dbReference>
<dbReference type="Proteomes" id="UP000294933">
    <property type="component" value="Unassembled WGS sequence"/>
</dbReference>
<evidence type="ECO:0000313" key="2">
    <source>
        <dbReference type="EMBL" id="TDL17120.1"/>
    </source>
</evidence>
<sequence length="113" mass="11717">MTKSLFVLAGVASVVHAQSSIINALVTNCLLQAAGSLGCQGITVFAVLPCICTSSFYRSTPAAPLALIEENCPASIVQDALNRLVPGCNARSFSPPLSLPCTSLTTPLFSFTK</sequence>
<name>A0A4Y7PRH2_9AGAM</name>
<accession>A0A4Y7PRH2</accession>
<reference evidence="2 3" key="1">
    <citation type="submission" date="2018-06" db="EMBL/GenBank/DDBJ databases">
        <title>A transcriptomic atlas of mushroom development highlights an independent origin of complex multicellularity.</title>
        <authorList>
            <consortium name="DOE Joint Genome Institute"/>
            <person name="Krizsan K."/>
            <person name="Almasi E."/>
            <person name="Merenyi Z."/>
            <person name="Sahu N."/>
            <person name="Viragh M."/>
            <person name="Koszo T."/>
            <person name="Mondo S."/>
            <person name="Kiss B."/>
            <person name="Balint B."/>
            <person name="Kues U."/>
            <person name="Barry K."/>
            <person name="Hegedus J.C."/>
            <person name="Henrissat B."/>
            <person name="Johnson J."/>
            <person name="Lipzen A."/>
            <person name="Ohm R."/>
            <person name="Nagy I."/>
            <person name="Pangilinan J."/>
            <person name="Yan J."/>
            <person name="Xiong Y."/>
            <person name="Grigoriev I.V."/>
            <person name="Hibbett D.S."/>
            <person name="Nagy L.G."/>
        </authorList>
    </citation>
    <scope>NUCLEOTIDE SEQUENCE [LARGE SCALE GENOMIC DNA]</scope>
    <source>
        <strain evidence="2 3">SZMC22713</strain>
    </source>
</reference>
<evidence type="ECO:0000256" key="1">
    <source>
        <dbReference type="SAM" id="SignalP"/>
    </source>
</evidence>
<keyword evidence="1" id="KW-0732">Signal</keyword>
<evidence type="ECO:0008006" key="4">
    <source>
        <dbReference type="Google" id="ProtNLM"/>
    </source>
</evidence>
<keyword evidence="3" id="KW-1185">Reference proteome</keyword>
<evidence type="ECO:0000313" key="3">
    <source>
        <dbReference type="Proteomes" id="UP000294933"/>
    </source>
</evidence>
<protein>
    <recommendedName>
        <fullName evidence="4">Bifunctional inhibitor/plant lipid transfer protein/seed storage helical domain-containing protein</fullName>
    </recommendedName>
</protein>
<proteinExistence type="predicted"/>
<feature type="chain" id="PRO_5021428650" description="Bifunctional inhibitor/plant lipid transfer protein/seed storage helical domain-containing protein" evidence="1">
    <location>
        <begin position="18"/>
        <end position="113"/>
    </location>
</feature>
<dbReference type="VEuPathDB" id="FungiDB:BD410DRAFT_843831"/>